<feature type="signal peptide" evidence="4">
    <location>
        <begin position="1"/>
        <end position="17"/>
    </location>
</feature>
<dbReference type="EMBL" id="QFQP01000004">
    <property type="protein sequence ID" value="PZR16058.1"/>
    <property type="molecule type" value="Genomic_DNA"/>
</dbReference>
<dbReference type="PANTHER" id="PTHR45586:SF1">
    <property type="entry name" value="LIPOPOLYSACCHARIDE ASSEMBLY PROTEIN B"/>
    <property type="match status" value="1"/>
</dbReference>
<comment type="caution">
    <text evidence="5">The sequence shown here is derived from an EMBL/GenBank/DDBJ whole genome shotgun (WGS) entry which is preliminary data.</text>
</comment>
<reference evidence="5 6" key="1">
    <citation type="submission" date="2017-08" db="EMBL/GenBank/DDBJ databases">
        <title>Infants hospitalized years apart are colonized by the same room-sourced microbial strains.</title>
        <authorList>
            <person name="Brooks B."/>
            <person name="Olm M.R."/>
            <person name="Firek B.A."/>
            <person name="Baker R."/>
            <person name="Thomas B.C."/>
            <person name="Morowitz M.J."/>
            <person name="Banfield J.F."/>
        </authorList>
    </citation>
    <scope>NUCLEOTIDE SEQUENCE [LARGE SCALE GENOMIC DNA]</scope>
    <source>
        <strain evidence="5">S2_003_000_R2_14</strain>
    </source>
</reference>
<evidence type="ECO:0000256" key="1">
    <source>
        <dbReference type="ARBA" id="ARBA00022737"/>
    </source>
</evidence>
<dbReference type="Pfam" id="PF13432">
    <property type="entry name" value="TPR_16"/>
    <property type="match status" value="2"/>
</dbReference>
<protein>
    <recommendedName>
        <fullName evidence="7">Tetratricopeptide repeat protein</fullName>
    </recommendedName>
</protein>
<feature type="chain" id="PRO_5016018911" description="Tetratricopeptide repeat protein" evidence="4">
    <location>
        <begin position="18"/>
        <end position="460"/>
    </location>
</feature>
<dbReference type="SUPFAM" id="SSF48452">
    <property type="entry name" value="TPR-like"/>
    <property type="match status" value="2"/>
</dbReference>
<dbReference type="Proteomes" id="UP000249061">
    <property type="component" value="Unassembled WGS sequence"/>
</dbReference>
<evidence type="ECO:0000313" key="6">
    <source>
        <dbReference type="Proteomes" id="UP000249061"/>
    </source>
</evidence>
<evidence type="ECO:0000256" key="4">
    <source>
        <dbReference type="SAM" id="SignalP"/>
    </source>
</evidence>
<accession>A0A2W5V3X0</accession>
<evidence type="ECO:0000256" key="2">
    <source>
        <dbReference type="ARBA" id="ARBA00022803"/>
    </source>
</evidence>
<keyword evidence="4" id="KW-0732">Signal</keyword>
<dbReference type="PROSITE" id="PS50005">
    <property type="entry name" value="TPR"/>
    <property type="match status" value="1"/>
</dbReference>
<feature type="repeat" description="TPR" evidence="3">
    <location>
        <begin position="161"/>
        <end position="194"/>
    </location>
</feature>
<dbReference type="InterPro" id="IPR011990">
    <property type="entry name" value="TPR-like_helical_dom_sf"/>
</dbReference>
<name>A0A2W5V3X0_9BACT</name>
<dbReference type="InterPro" id="IPR019734">
    <property type="entry name" value="TPR_rpt"/>
</dbReference>
<proteinExistence type="predicted"/>
<dbReference type="AlphaFoldDB" id="A0A2W5V3X0"/>
<dbReference type="Gene3D" id="1.25.40.10">
    <property type="entry name" value="Tetratricopeptide repeat domain"/>
    <property type="match status" value="2"/>
</dbReference>
<evidence type="ECO:0000256" key="3">
    <source>
        <dbReference type="PROSITE-ProRule" id="PRU00339"/>
    </source>
</evidence>
<gene>
    <name evidence="5" type="ORF">DI536_07115</name>
</gene>
<evidence type="ECO:0008006" key="7">
    <source>
        <dbReference type="Google" id="ProtNLM"/>
    </source>
</evidence>
<dbReference type="PANTHER" id="PTHR45586">
    <property type="entry name" value="TPR REPEAT-CONTAINING PROTEIN PA4667"/>
    <property type="match status" value="1"/>
</dbReference>
<organism evidence="5 6">
    <name type="scientific">Archangium gephyra</name>
    <dbReference type="NCBI Taxonomy" id="48"/>
    <lineage>
        <taxon>Bacteria</taxon>
        <taxon>Pseudomonadati</taxon>
        <taxon>Myxococcota</taxon>
        <taxon>Myxococcia</taxon>
        <taxon>Myxococcales</taxon>
        <taxon>Cystobacterineae</taxon>
        <taxon>Archangiaceae</taxon>
        <taxon>Archangium</taxon>
    </lineage>
</organism>
<keyword evidence="1" id="KW-0677">Repeat</keyword>
<sequence length="460" mass="50788">MRALLLCVAVVASSAFAAKETLPPIAETMAELRKLEAAGFHEGIASFRVKYSEEARQRPGDPMPRVFVAWCTLPSDDAWNQLKAISTIFPDNPWVRYGMGRIYTNWRGMADLARAEFDAVLKKDPKFYPALVGLGDVARVKEDWSLAEKKYRDALAMNDDPFARAGLGLVFAAQKKNDEALVELKKAIAAQPEQPAAVATLVTLSLAAKDPGAIAAAETLANLRPKDREARKQLADLRFEAGDKANAAKEYERLVRLGSAPVETQQRLATLYRELGDVEGEERALQNVAVLDATNAEPSLRIAELRFARKDYEGAEGHWLEALARDPKSVPALEGLGTAKLEQGVLHEALEYFRRAGDAAQVEKLEADFKLSKKKFKGSLNHVYFATQASLSKAFPTVSGKFRVRVRLDKSGVVNGVDVLEDTVKDPLALGHVYFQLRDAEYPKQKGEPVFEFEMGRKGK</sequence>
<dbReference type="InterPro" id="IPR051012">
    <property type="entry name" value="CellSynth/LPSAsmb/PSIAsmb"/>
</dbReference>
<keyword evidence="2 3" id="KW-0802">TPR repeat</keyword>
<dbReference type="SMART" id="SM00028">
    <property type="entry name" value="TPR"/>
    <property type="match status" value="7"/>
</dbReference>
<evidence type="ECO:0000313" key="5">
    <source>
        <dbReference type="EMBL" id="PZR16058.1"/>
    </source>
</evidence>